<dbReference type="InterPro" id="IPR009072">
    <property type="entry name" value="Histone-fold"/>
</dbReference>
<organism evidence="7 8">
    <name type="scientific">Canis lupus dingo</name>
    <name type="common">dingo</name>
    <dbReference type="NCBI Taxonomy" id="286419"/>
    <lineage>
        <taxon>Eukaryota</taxon>
        <taxon>Metazoa</taxon>
        <taxon>Chordata</taxon>
        <taxon>Craniata</taxon>
        <taxon>Vertebrata</taxon>
        <taxon>Euteleostomi</taxon>
        <taxon>Mammalia</taxon>
        <taxon>Eutheria</taxon>
        <taxon>Laurasiatheria</taxon>
        <taxon>Carnivora</taxon>
        <taxon>Caniformia</taxon>
        <taxon>Canidae</taxon>
        <taxon>Canis</taxon>
    </lineage>
</organism>
<keyword evidence="5" id="KW-0539">Nucleus</keyword>
<dbReference type="CDD" id="cd07979">
    <property type="entry name" value="HFD_TAF9"/>
    <property type="match status" value="1"/>
</dbReference>
<dbReference type="GO" id="GO:0003713">
    <property type="term" value="F:transcription coactivator activity"/>
    <property type="evidence" value="ECO:0007669"/>
    <property type="project" value="TreeGrafter"/>
</dbReference>
<evidence type="ECO:0000256" key="5">
    <source>
        <dbReference type="ARBA" id="ARBA00023242"/>
    </source>
</evidence>
<feature type="compositionally biased region" description="Polar residues" evidence="6">
    <location>
        <begin position="256"/>
        <end position="269"/>
    </location>
</feature>
<dbReference type="GeneTree" id="ENSGT00940000155097"/>
<dbReference type="FunFam" id="1.10.20.10:FF:000018">
    <property type="entry name" value="Transcription initiation factor TFIID subunit 9"/>
    <property type="match status" value="1"/>
</dbReference>
<evidence type="ECO:0000256" key="6">
    <source>
        <dbReference type="SAM" id="MobiDB-lite"/>
    </source>
</evidence>
<evidence type="ECO:0000313" key="7">
    <source>
        <dbReference type="Ensembl" id="ENSCAFP00020002465.1"/>
    </source>
</evidence>
<dbReference type="GO" id="GO:0000124">
    <property type="term" value="C:SAGA complex"/>
    <property type="evidence" value="ECO:0007669"/>
    <property type="project" value="TreeGrafter"/>
</dbReference>
<dbReference type="SUPFAM" id="SSF47113">
    <property type="entry name" value="Histone-fold"/>
    <property type="match status" value="1"/>
</dbReference>
<dbReference type="GO" id="GO:0046982">
    <property type="term" value="F:protein heterodimerization activity"/>
    <property type="evidence" value="ECO:0007669"/>
    <property type="project" value="InterPro"/>
</dbReference>
<dbReference type="PANTHER" id="PTHR48068">
    <property type="entry name" value="TAF9 RNA POLYMERASE II, TATA BOX-BINDING PROTEIN (TBP)-ASSOCIATED FACTOR"/>
    <property type="match status" value="1"/>
</dbReference>
<keyword evidence="3" id="KW-0805">Transcription regulation</keyword>
<dbReference type="Pfam" id="PF02291">
    <property type="entry name" value="TFIID-31kDa"/>
    <property type="match status" value="1"/>
</dbReference>
<keyword evidence="8" id="KW-1185">Reference proteome</keyword>
<dbReference type="GO" id="GO:0051123">
    <property type="term" value="P:RNA polymerase II preinitiation complex assembly"/>
    <property type="evidence" value="ECO:0007669"/>
    <property type="project" value="TreeGrafter"/>
</dbReference>
<reference evidence="7" key="2">
    <citation type="submission" date="2025-09" db="UniProtKB">
        <authorList>
            <consortium name="Ensembl"/>
        </authorList>
    </citation>
    <scope>IDENTIFICATION</scope>
</reference>
<evidence type="ECO:0000256" key="1">
    <source>
        <dbReference type="ARBA" id="ARBA00004123"/>
    </source>
</evidence>
<dbReference type="InterPro" id="IPR003162">
    <property type="entry name" value="TFIID-31"/>
</dbReference>
<dbReference type="Proteomes" id="UP000694391">
    <property type="component" value="Unplaced"/>
</dbReference>
<dbReference type="GO" id="GO:0016251">
    <property type="term" value="F:RNA polymerase II general transcription initiation factor activity"/>
    <property type="evidence" value="ECO:0007669"/>
    <property type="project" value="TreeGrafter"/>
</dbReference>
<sequence>MLKSQKRYAPERSFPQKKAYFGWGQTGMTHEVIFWDIMESGKMASPKSMLKDAQMMAQILKDMGITENEPRFINQMFEFAFRYVTTILDDAKIYSSHAKKATVDADDVRLVIQCRIFLLDIVRQRNQTPLPLIKPYSGPRLPPDRYCLTAPNYRHKSLQKKASTSVGRVTVPLLSAGSVTSRPSTPTLGIPTLHTMSVSTIVGTPMSLTGQRFTVQMPTSQSPTVKASIPAAFTVQNVLINPSLIGSKNILITTNMGSSQNTSNESSNALKRKQDDDDDDDDGDYDDL</sequence>
<feature type="region of interest" description="Disordered" evidence="6">
    <location>
        <begin position="256"/>
        <end position="288"/>
    </location>
</feature>
<reference evidence="7" key="1">
    <citation type="submission" date="2025-08" db="UniProtKB">
        <authorList>
            <consortium name="Ensembl"/>
        </authorList>
    </citation>
    <scope>IDENTIFICATION</scope>
</reference>
<evidence type="ECO:0000256" key="3">
    <source>
        <dbReference type="ARBA" id="ARBA00023015"/>
    </source>
</evidence>
<dbReference type="Gene3D" id="1.10.20.10">
    <property type="entry name" value="Histone, subunit A"/>
    <property type="match status" value="1"/>
</dbReference>
<evidence type="ECO:0008006" key="9">
    <source>
        <dbReference type="Google" id="ProtNLM"/>
    </source>
</evidence>
<evidence type="ECO:0000313" key="8">
    <source>
        <dbReference type="Proteomes" id="UP000694391"/>
    </source>
</evidence>
<dbReference type="GO" id="GO:0005669">
    <property type="term" value="C:transcription factor TFIID complex"/>
    <property type="evidence" value="ECO:0007669"/>
    <property type="project" value="TreeGrafter"/>
</dbReference>
<proteinExistence type="inferred from homology"/>
<dbReference type="InterPro" id="IPR051431">
    <property type="entry name" value="TFIID_subunit_9"/>
</dbReference>
<accession>A0A8C0JNX8</accession>
<comment type="similarity">
    <text evidence="2">Belongs to the TAF9 family.</text>
</comment>
<dbReference type="Ensembl" id="ENSCAFT00020002857.1">
    <property type="protein sequence ID" value="ENSCAFP00020002465.1"/>
    <property type="gene ID" value="ENSCAFG00020002080.1"/>
</dbReference>
<dbReference type="GO" id="GO:0033276">
    <property type="term" value="C:transcription factor TFTC complex"/>
    <property type="evidence" value="ECO:0007669"/>
    <property type="project" value="TreeGrafter"/>
</dbReference>
<keyword evidence="4" id="KW-0804">Transcription</keyword>
<name>A0A8C0JNX8_CANLU</name>
<comment type="subcellular location">
    <subcellularLocation>
        <location evidence="1">Nucleus</location>
    </subcellularLocation>
</comment>
<evidence type="ECO:0000256" key="4">
    <source>
        <dbReference type="ARBA" id="ARBA00023163"/>
    </source>
</evidence>
<evidence type="ECO:0000256" key="2">
    <source>
        <dbReference type="ARBA" id="ARBA00007646"/>
    </source>
</evidence>
<dbReference type="AlphaFoldDB" id="A0A8C0JNX8"/>
<dbReference type="PANTHER" id="PTHR48068:SF3">
    <property type="entry name" value="TRANSCRIPTION INITIATION FACTOR TFIID SUBUNIT 9"/>
    <property type="match status" value="1"/>
</dbReference>
<feature type="compositionally biased region" description="Acidic residues" evidence="6">
    <location>
        <begin position="276"/>
        <end position="288"/>
    </location>
</feature>
<protein>
    <recommendedName>
        <fullName evidence="9">Transcription initiation factor TFIID subunit 9</fullName>
    </recommendedName>
</protein>